<name>A0A2K1DVG6_9FLAO</name>
<dbReference type="RefSeq" id="WP_165780119.1">
    <property type="nucleotide sequence ID" value="NZ_POWF01000015.1"/>
</dbReference>
<feature type="non-terminal residue" evidence="1">
    <location>
        <position position="241"/>
    </location>
</feature>
<evidence type="ECO:0008006" key="3">
    <source>
        <dbReference type="Google" id="ProtNLM"/>
    </source>
</evidence>
<evidence type="ECO:0000313" key="2">
    <source>
        <dbReference type="Proteomes" id="UP000236641"/>
    </source>
</evidence>
<protein>
    <recommendedName>
        <fullName evidence="3">HYR domain-containing protein</fullName>
    </recommendedName>
</protein>
<sequence length="241" mass="25528">QSGDLGCNPEIVPPLFKADDNCAGDEIELEASTEGPMNDGCSYSQTWTATYTDPCGNQAEPLSVTYTWTVDMEAPVITTDNESGDLGCNPEVMAPMFGATDNCGVGEPIVTTEGPTNDGCAYSQTWTANVTDNCGNQAEAVSITYTWTVDMEAPVITTNGQSGDLGCNPEIVPPLFKADDNCAGDEIELEASTEGPMNDGCAYSQTWTATYTDPCGNQAEPLSVTYTWTVDMEAPVITTDN</sequence>
<keyword evidence="2" id="KW-1185">Reference proteome</keyword>
<dbReference type="Proteomes" id="UP000236641">
    <property type="component" value="Unassembled WGS sequence"/>
</dbReference>
<comment type="caution">
    <text evidence="1">The sequence shown here is derived from an EMBL/GenBank/DDBJ whole genome shotgun (WGS) entry which is preliminary data.</text>
</comment>
<gene>
    <name evidence="1" type="ORF">C1T31_13975</name>
</gene>
<dbReference type="EMBL" id="POWF01000015">
    <property type="protein sequence ID" value="PNQ72007.1"/>
    <property type="molecule type" value="Genomic_DNA"/>
</dbReference>
<proteinExistence type="predicted"/>
<evidence type="ECO:0000313" key="1">
    <source>
        <dbReference type="EMBL" id="PNQ72007.1"/>
    </source>
</evidence>
<organism evidence="1 2">
    <name type="scientific">Hanstruepera neustonica</name>
    <dbReference type="NCBI Taxonomy" id="1445657"/>
    <lineage>
        <taxon>Bacteria</taxon>
        <taxon>Pseudomonadati</taxon>
        <taxon>Bacteroidota</taxon>
        <taxon>Flavobacteriia</taxon>
        <taxon>Flavobacteriales</taxon>
        <taxon>Flavobacteriaceae</taxon>
        <taxon>Hanstruepera</taxon>
    </lineage>
</organism>
<reference evidence="1 2" key="1">
    <citation type="submission" date="2018-01" db="EMBL/GenBank/DDBJ databases">
        <title>The draft genome of Hanstruepera neustonica JCM19743.</title>
        <authorList>
            <person name="He R.-H."/>
            <person name="Du Z.-J."/>
        </authorList>
    </citation>
    <scope>NUCLEOTIDE SEQUENCE [LARGE SCALE GENOMIC DNA]</scope>
    <source>
        <strain evidence="1 2">JCM19743</strain>
    </source>
</reference>
<dbReference type="AlphaFoldDB" id="A0A2K1DVG6"/>
<feature type="non-terminal residue" evidence="1">
    <location>
        <position position="1"/>
    </location>
</feature>
<accession>A0A2K1DVG6</accession>